<evidence type="ECO:0000313" key="1">
    <source>
        <dbReference type="EMBL" id="KAG0260018.1"/>
    </source>
</evidence>
<protein>
    <submittedName>
        <fullName evidence="1">Uncharacterized protein</fullName>
    </submittedName>
</protein>
<sequence>MNLAKEFINSLNAQDLAEQFDGNGHTTLSRGKHFRLDRQCITADGRANLQVQANSGSSRRSVKQMASSGNSTLAIYLATEADSFDTIIAGLKLSLKNGGKLM</sequence>
<dbReference type="AlphaFoldDB" id="A0A9P6Q796"/>
<comment type="caution">
    <text evidence="1">The sequence shown here is derived from an EMBL/GenBank/DDBJ whole genome shotgun (WGS) entry which is preliminary data.</text>
</comment>
<reference evidence="1" key="1">
    <citation type="journal article" date="2020" name="Fungal Divers.">
        <title>Resolving the Mortierellaceae phylogeny through synthesis of multi-gene phylogenetics and phylogenomics.</title>
        <authorList>
            <person name="Vandepol N."/>
            <person name="Liber J."/>
            <person name="Desiro A."/>
            <person name="Na H."/>
            <person name="Kennedy M."/>
            <person name="Barry K."/>
            <person name="Grigoriev I.V."/>
            <person name="Miller A.N."/>
            <person name="O'Donnell K."/>
            <person name="Stajich J.E."/>
            <person name="Bonito G."/>
        </authorList>
    </citation>
    <scope>NUCLEOTIDE SEQUENCE</scope>
    <source>
        <strain evidence="1">KOD948</strain>
    </source>
</reference>
<name>A0A9P6Q796_9FUNG</name>
<dbReference type="EMBL" id="JAAAJA010000167">
    <property type="protein sequence ID" value="KAG0260018.1"/>
    <property type="molecule type" value="Genomic_DNA"/>
</dbReference>
<accession>A0A9P6Q796</accession>
<keyword evidence="2" id="KW-1185">Reference proteome</keyword>
<evidence type="ECO:0000313" key="2">
    <source>
        <dbReference type="Proteomes" id="UP000726737"/>
    </source>
</evidence>
<proteinExistence type="predicted"/>
<organism evidence="1 2">
    <name type="scientific">Mortierella polycephala</name>
    <dbReference type="NCBI Taxonomy" id="41804"/>
    <lineage>
        <taxon>Eukaryota</taxon>
        <taxon>Fungi</taxon>
        <taxon>Fungi incertae sedis</taxon>
        <taxon>Mucoromycota</taxon>
        <taxon>Mortierellomycotina</taxon>
        <taxon>Mortierellomycetes</taxon>
        <taxon>Mortierellales</taxon>
        <taxon>Mortierellaceae</taxon>
        <taxon>Mortierella</taxon>
    </lineage>
</organism>
<gene>
    <name evidence="1" type="ORF">BG011_002188</name>
</gene>
<dbReference type="Proteomes" id="UP000726737">
    <property type="component" value="Unassembled WGS sequence"/>
</dbReference>